<evidence type="ECO:0000256" key="1">
    <source>
        <dbReference type="SAM" id="Phobius"/>
    </source>
</evidence>
<sequence>MSDFLKIVIFSLILSVLWVIPRYDIIIQWATHNVWLATGIAVVLIVSLLLYNFTKQKLIQKRLTVQEEQLKVKKTESP</sequence>
<accession>A0ABV6KG67</accession>
<keyword evidence="1" id="KW-0472">Membrane</keyword>
<dbReference type="Proteomes" id="UP001589838">
    <property type="component" value="Unassembled WGS sequence"/>
</dbReference>
<name>A0ABV6KG67_9BACI</name>
<keyword evidence="3" id="KW-1185">Reference proteome</keyword>
<feature type="transmembrane region" description="Helical" evidence="1">
    <location>
        <begin position="7"/>
        <end position="27"/>
    </location>
</feature>
<reference evidence="2 3" key="1">
    <citation type="submission" date="2024-09" db="EMBL/GenBank/DDBJ databases">
        <authorList>
            <person name="Sun Q."/>
            <person name="Mori K."/>
        </authorList>
    </citation>
    <scope>NUCLEOTIDE SEQUENCE [LARGE SCALE GENOMIC DNA]</scope>
    <source>
        <strain evidence="2 3">NCAIM B.02610</strain>
    </source>
</reference>
<evidence type="ECO:0000313" key="3">
    <source>
        <dbReference type="Proteomes" id="UP001589838"/>
    </source>
</evidence>
<keyword evidence="1" id="KW-0812">Transmembrane</keyword>
<dbReference type="RefSeq" id="WP_335963989.1">
    <property type="nucleotide sequence ID" value="NZ_JAXBLX010000072.1"/>
</dbReference>
<feature type="transmembrane region" description="Helical" evidence="1">
    <location>
        <begin position="33"/>
        <end position="53"/>
    </location>
</feature>
<gene>
    <name evidence="2" type="ORF">ACFFHM_17935</name>
</gene>
<protein>
    <submittedName>
        <fullName evidence="2">Uncharacterized protein</fullName>
    </submittedName>
</protein>
<comment type="caution">
    <text evidence="2">The sequence shown here is derived from an EMBL/GenBank/DDBJ whole genome shotgun (WGS) entry which is preliminary data.</text>
</comment>
<proteinExistence type="predicted"/>
<evidence type="ECO:0000313" key="2">
    <source>
        <dbReference type="EMBL" id="MFC0472317.1"/>
    </source>
</evidence>
<keyword evidence="1" id="KW-1133">Transmembrane helix</keyword>
<organism evidence="2 3">
    <name type="scientific">Halalkalibacter kiskunsagensis</name>
    <dbReference type="NCBI Taxonomy" id="1548599"/>
    <lineage>
        <taxon>Bacteria</taxon>
        <taxon>Bacillati</taxon>
        <taxon>Bacillota</taxon>
        <taxon>Bacilli</taxon>
        <taxon>Bacillales</taxon>
        <taxon>Bacillaceae</taxon>
        <taxon>Halalkalibacter</taxon>
    </lineage>
</organism>
<dbReference type="EMBL" id="JBHLUX010000071">
    <property type="protein sequence ID" value="MFC0472317.1"/>
    <property type="molecule type" value="Genomic_DNA"/>
</dbReference>